<sequence length="100" mass="10444">MSMTLTGKLQLNSGSATEVNGGVTTTFTQVTFPTPFPSGADVIVVPFVQTFNGPDTPGLRIADVTRTGFKIRINELVGSGRALSDGSHTTETIGWIASTV</sequence>
<dbReference type="KEGG" id="sgd:ELQ87_37885"/>
<evidence type="ECO:0000313" key="2">
    <source>
        <dbReference type="EMBL" id="QCN83775.1"/>
    </source>
</evidence>
<proteinExistence type="predicted"/>
<reference evidence="1 3" key="2">
    <citation type="submission" date="2018-12" db="EMBL/GenBank/DDBJ databases">
        <title>Streptomyces griseoviridis F1-27 complete genome.</title>
        <authorList>
            <person name="Mariita R.M."/>
            <person name="Sello J.K."/>
        </authorList>
    </citation>
    <scope>NUCLEOTIDE SEQUENCE [LARGE SCALE GENOMIC DNA]</scope>
    <source>
        <strain evidence="1 3">F1-27</strain>
    </source>
</reference>
<evidence type="ECO:0000313" key="3">
    <source>
        <dbReference type="Proteomes" id="UP000271291"/>
    </source>
</evidence>
<dbReference type="Proteomes" id="UP000501753">
    <property type="component" value="Chromosome"/>
</dbReference>
<dbReference type="EMBL" id="CP034687">
    <property type="protein sequence ID" value="AZS89380.1"/>
    <property type="molecule type" value="Genomic_DNA"/>
</dbReference>
<dbReference type="EMBL" id="CP029078">
    <property type="protein sequence ID" value="QCN83775.1"/>
    <property type="molecule type" value="Genomic_DNA"/>
</dbReference>
<evidence type="ECO:0000313" key="1">
    <source>
        <dbReference type="EMBL" id="AZS89380.1"/>
    </source>
</evidence>
<reference evidence="2 4" key="1">
    <citation type="submission" date="2018-04" db="EMBL/GenBank/DDBJ databases">
        <title>Complete genome sequences of Streptomyces griseoviridis K61 and characterization of antagonistic properties of biological control agents.</title>
        <authorList>
            <person name="Mariita R.M."/>
            <person name="Sello J.K."/>
        </authorList>
    </citation>
    <scope>NUCLEOTIDE SEQUENCE [LARGE SCALE GENOMIC DNA]</scope>
    <source>
        <strain evidence="2 4">K61</strain>
    </source>
</reference>
<dbReference type="RefSeq" id="WP_127182150.1">
    <property type="nucleotide sequence ID" value="NZ_CP029078.1"/>
</dbReference>
<keyword evidence="4" id="KW-1185">Reference proteome</keyword>
<evidence type="ECO:0000313" key="4">
    <source>
        <dbReference type="Proteomes" id="UP000501753"/>
    </source>
</evidence>
<name>A0A3Q9KZD1_STRGD</name>
<dbReference type="OrthoDB" id="466122at2"/>
<dbReference type="InterPro" id="IPR037221">
    <property type="entry name" value="H-type_lectin_dom_sf"/>
</dbReference>
<protein>
    <recommendedName>
        <fullName evidence="5">H-type lectin domain-containing protein</fullName>
    </recommendedName>
</protein>
<evidence type="ECO:0008006" key="5">
    <source>
        <dbReference type="Google" id="ProtNLM"/>
    </source>
</evidence>
<organism evidence="1 3">
    <name type="scientific">Streptomyces griseoviridis</name>
    <dbReference type="NCBI Taxonomy" id="45398"/>
    <lineage>
        <taxon>Bacteria</taxon>
        <taxon>Bacillati</taxon>
        <taxon>Actinomycetota</taxon>
        <taxon>Actinomycetes</taxon>
        <taxon>Kitasatosporales</taxon>
        <taxon>Streptomycetaceae</taxon>
        <taxon>Streptomyces</taxon>
    </lineage>
</organism>
<accession>A0A3Q9KZD1</accession>
<gene>
    <name evidence="2" type="ORF">DDJ31_01355</name>
    <name evidence="1" type="ORF">ELQ87_37885</name>
</gene>
<dbReference type="Gene3D" id="2.60.40.2080">
    <property type="match status" value="1"/>
</dbReference>
<dbReference type="Proteomes" id="UP000271291">
    <property type="component" value="Chromosome"/>
</dbReference>
<dbReference type="AlphaFoldDB" id="A0A3Q9KZD1"/>